<dbReference type="Proteomes" id="UP000182987">
    <property type="component" value="Chromosome"/>
</dbReference>
<proteinExistence type="predicted"/>
<dbReference type="SUPFAM" id="SSF74650">
    <property type="entry name" value="Galactose mutarotase-like"/>
    <property type="match status" value="1"/>
</dbReference>
<sequence length="334" mass="37110">MSRFTVTRSTLGANELVVLVDADADREVRIARRGATVLSISTRWRDETRPVTDGFRDAKELVGHKGSRFAIMTPFANRVNDSRYTFEGTTYDLQPGAVGADRASRHGFLRGTVFDVQREQGDDSKASVTLVTDAIRPGVNPGYPFALDFSVTFTLDEHGLTVEAKTRNVGEHAAPTFFGWHPYFRLSENPIEAWELRVPADKVIATDKDFIPLPGTSAWQAMDKADRALDFRKTRAIGATELNHTYADLQLDTDGKARTRLRDPKTGAGIAVWQERGVMLVFTSDTADRDARKSVALEPMECMPDAFNRDDCTPLITLAAGQERRFVCGVEFDT</sequence>
<dbReference type="GO" id="GO:0033499">
    <property type="term" value="P:galactose catabolic process via UDP-galactose, Leloir pathway"/>
    <property type="evidence" value="ECO:0007669"/>
    <property type="project" value="TreeGrafter"/>
</dbReference>
<dbReference type="Pfam" id="PF01263">
    <property type="entry name" value="Aldose_epim"/>
    <property type="match status" value="1"/>
</dbReference>
<dbReference type="InterPro" id="IPR014718">
    <property type="entry name" value="GH-type_carb-bd"/>
</dbReference>
<gene>
    <name evidence="1" type="ORF">BJI69_08655</name>
</gene>
<dbReference type="PANTHER" id="PTHR10091">
    <property type="entry name" value="ALDOSE-1-EPIMERASE"/>
    <property type="match status" value="1"/>
</dbReference>
<dbReference type="GO" id="GO:0004034">
    <property type="term" value="F:aldose 1-epimerase activity"/>
    <property type="evidence" value="ECO:0007669"/>
    <property type="project" value="TreeGrafter"/>
</dbReference>
<dbReference type="InterPro" id="IPR008183">
    <property type="entry name" value="Aldose_1/G6P_1-epimerase"/>
</dbReference>
<dbReference type="Gene3D" id="2.70.98.10">
    <property type="match status" value="1"/>
</dbReference>
<organism evidence="1 2">
    <name type="scientific">Luteibacter rhizovicinus DSM 16549</name>
    <dbReference type="NCBI Taxonomy" id="1440763"/>
    <lineage>
        <taxon>Bacteria</taxon>
        <taxon>Pseudomonadati</taxon>
        <taxon>Pseudomonadota</taxon>
        <taxon>Gammaproteobacteria</taxon>
        <taxon>Lysobacterales</taxon>
        <taxon>Rhodanobacteraceae</taxon>
        <taxon>Luteibacter</taxon>
    </lineage>
</organism>
<dbReference type="OrthoDB" id="9808779at2"/>
<keyword evidence="2" id="KW-1185">Reference proteome</keyword>
<reference evidence="2" key="1">
    <citation type="submission" date="2016-09" db="EMBL/GenBank/DDBJ databases">
        <authorList>
            <person name="Lysoe E."/>
        </authorList>
    </citation>
    <scope>NUCLEOTIDE SEQUENCE [LARGE SCALE GENOMIC DNA]</scope>
    <source>
        <strain evidence="2">LJ96T</strain>
    </source>
</reference>
<dbReference type="STRING" id="1440763.BJI69_08655"/>
<protein>
    <submittedName>
        <fullName evidence="1">Aldose epimerase</fullName>
    </submittedName>
</protein>
<accession>A0A0G9HA08</accession>
<dbReference type="GO" id="GO:0006006">
    <property type="term" value="P:glucose metabolic process"/>
    <property type="evidence" value="ECO:0007669"/>
    <property type="project" value="TreeGrafter"/>
</dbReference>
<dbReference type="AlphaFoldDB" id="A0A0G9HA08"/>
<dbReference type="KEGG" id="lrz:BJI69_08655"/>
<dbReference type="InterPro" id="IPR011013">
    <property type="entry name" value="Gal_mutarotase_sf_dom"/>
</dbReference>
<evidence type="ECO:0000313" key="1">
    <source>
        <dbReference type="EMBL" id="APG03964.1"/>
    </source>
</evidence>
<dbReference type="RefSeq" id="WP_046968280.1">
    <property type="nucleotide sequence ID" value="NZ_CP017480.1"/>
</dbReference>
<dbReference type="GO" id="GO:0030246">
    <property type="term" value="F:carbohydrate binding"/>
    <property type="evidence" value="ECO:0007669"/>
    <property type="project" value="InterPro"/>
</dbReference>
<dbReference type="EMBL" id="CP017480">
    <property type="protein sequence ID" value="APG03964.1"/>
    <property type="molecule type" value="Genomic_DNA"/>
</dbReference>
<name>A0A0G9HA08_9GAMM</name>
<dbReference type="PATRIC" id="fig|1440763.5.peg.2647"/>
<evidence type="ECO:0000313" key="2">
    <source>
        <dbReference type="Proteomes" id="UP000182987"/>
    </source>
</evidence>
<dbReference type="PANTHER" id="PTHR10091:SF0">
    <property type="entry name" value="GALACTOSE MUTAROTASE"/>
    <property type="match status" value="1"/>
</dbReference>